<protein>
    <submittedName>
        <fullName evidence="1">Uncharacterized protein</fullName>
    </submittedName>
</protein>
<proteinExistence type="predicted"/>
<evidence type="ECO:0000313" key="2">
    <source>
        <dbReference type="Proteomes" id="UP000264036"/>
    </source>
</evidence>
<dbReference type="Proteomes" id="UP000264036">
    <property type="component" value="Unassembled WGS sequence"/>
</dbReference>
<dbReference type="EMBL" id="DOEK01000019">
    <property type="protein sequence ID" value="HBP29320.1"/>
    <property type="molecule type" value="Genomic_DNA"/>
</dbReference>
<name>A0A356LE89_9BURK</name>
<evidence type="ECO:0000313" key="1">
    <source>
        <dbReference type="EMBL" id="HBP29320.1"/>
    </source>
</evidence>
<sequence>MAIFGKGSMGWLILAALPGQNHRLEALLYPQGHKATQAGGLWFTEWRKPVSVLLTDLQANW</sequence>
<reference evidence="1 2" key="1">
    <citation type="journal article" date="2018" name="Nat. Biotechnol.">
        <title>A standardized bacterial taxonomy based on genome phylogeny substantially revises the tree of life.</title>
        <authorList>
            <person name="Parks D.H."/>
            <person name="Chuvochina M."/>
            <person name="Waite D.W."/>
            <person name="Rinke C."/>
            <person name="Skarshewski A."/>
            <person name="Chaumeil P.A."/>
            <person name="Hugenholtz P."/>
        </authorList>
    </citation>
    <scope>NUCLEOTIDE SEQUENCE [LARGE SCALE GENOMIC DNA]</scope>
    <source>
        <strain evidence="1">UBA10707</strain>
    </source>
</reference>
<comment type="caution">
    <text evidence="1">The sequence shown here is derived from an EMBL/GenBank/DDBJ whole genome shotgun (WGS) entry which is preliminary data.</text>
</comment>
<organism evidence="1 2">
    <name type="scientific">Advenella kashmirensis</name>
    <dbReference type="NCBI Taxonomy" id="310575"/>
    <lineage>
        <taxon>Bacteria</taxon>
        <taxon>Pseudomonadati</taxon>
        <taxon>Pseudomonadota</taxon>
        <taxon>Betaproteobacteria</taxon>
        <taxon>Burkholderiales</taxon>
        <taxon>Alcaligenaceae</taxon>
    </lineage>
</organism>
<dbReference type="AlphaFoldDB" id="A0A356LE89"/>
<gene>
    <name evidence="1" type="ORF">DD666_07880</name>
</gene>
<accession>A0A356LE89</accession>